<dbReference type="GO" id="GO:0003824">
    <property type="term" value="F:catalytic activity"/>
    <property type="evidence" value="ECO:0007669"/>
    <property type="project" value="UniProtKB-ARBA"/>
</dbReference>
<dbReference type="STRING" id="1210090.GCA_001613185_01840"/>
<dbReference type="InterPro" id="IPR029058">
    <property type="entry name" value="AB_hydrolase_fold"/>
</dbReference>
<dbReference type="Proteomes" id="UP000252586">
    <property type="component" value="Unassembled WGS sequence"/>
</dbReference>
<gene>
    <name evidence="2" type="ORF">DFR74_105262</name>
</gene>
<organism evidence="2 3">
    <name type="scientific">Nocardia puris</name>
    <dbReference type="NCBI Taxonomy" id="208602"/>
    <lineage>
        <taxon>Bacteria</taxon>
        <taxon>Bacillati</taxon>
        <taxon>Actinomycetota</taxon>
        <taxon>Actinomycetes</taxon>
        <taxon>Mycobacteriales</taxon>
        <taxon>Nocardiaceae</taxon>
        <taxon>Nocardia</taxon>
    </lineage>
</organism>
<dbReference type="EMBL" id="QNRE01000005">
    <property type="protein sequence ID" value="RBO90856.1"/>
    <property type="molecule type" value="Genomic_DNA"/>
</dbReference>
<dbReference type="InterPro" id="IPR000073">
    <property type="entry name" value="AB_hydrolase_1"/>
</dbReference>
<dbReference type="InterPro" id="IPR050471">
    <property type="entry name" value="AB_hydrolase"/>
</dbReference>
<dbReference type="PANTHER" id="PTHR43433:SF5">
    <property type="entry name" value="AB HYDROLASE-1 DOMAIN-CONTAINING PROTEIN"/>
    <property type="match status" value="1"/>
</dbReference>
<accession>A0A366DLC5</accession>
<dbReference type="PANTHER" id="PTHR43433">
    <property type="entry name" value="HYDROLASE, ALPHA/BETA FOLD FAMILY PROTEIN"/>
    <property type="match status" value="1"/>
</dbReference>
<dbReference type="AlphaFoldDB" id="A0A366DLC5"/>
<evidence type="ECO:0000313" key="2">
    <source>
        <dbReference type="EMBL" id="RBO90856.1"/>
    </source>
</evidence>
<comment type="caution">
    <text evidence="2">The sequence shown here is derived from an EMBL/GenBank/DDBJ whole genome shotgun (WGS) entry which is preliminary data.</text>
</comment>
<dbReference type="OrthoDB" id="9802489at2"/>
<dbReference type="PRINTS" id="PR00111">
    <property type="entry name" value="ABHYDROLASE"/>
</dbReference>
<evidence type="ECO:0000313" key="3">
    <source>
        <dbReference type="Proteomes" id="UP000252586"/>
    </source>
</evidence>
<feature type="domain" description="AB hydrolase-1" evidence="1">
    <location>
        <begin position="46"/>
        <end position="262"/>
    </location>
</feature>
<reference evidence="2 3" key="1">
    <citation type="submission" date="2018-06" db="EMBL/GenBank/DDBJ databases">
        <title>Genomic Encyclopedia of Type Strains, Phase IV (KMG-IV): sequencing the most valuable type-strain genomes for metagenomic binning, comparative biology and taxonomic classification.</title>
        <authorList>
            <person name="Goeker M."/>
        </authorList>
    </citation>
    <scope>NUCLEOTIDE SEQUENCE [LARGE SCALE GENOMIC DNA]</scope>
    <source>
        <strain evidence="2 3">DSM 44599</strain>
    </source>
</reference>
<name>A0A366DLC5_9NOCA</name>
<protein>
    <submittedName>
        <fullName evidence="2">Pimeloyl-ACP methyl ester carboxylesterase</fullName>
    </submittedName>
</protein>
<dbReference type="Gene3D" id="3.40.50.1820">
    <property type="entry name" value="alpha/beta hydrolase"/>
    <property type="match status" value="1"/>
</dbReference>
<dbReference type="RefSeq" id="WP_067506455.1">
    <property type="nucleotide sequence ID" value="NZ_QNRE01000005.1"/>
</dbReference>
<dbReference type="Pfam" id="PF12697">
    <property type="entry name" value="Abhydrolase_6"/>
    <property type="match status" value="1"/>
</dbReference>
<keyword evidence="3" id="KW-1185">Reference proteome</keyword>
<dbReference type="SUPFAM" id="SSF53474">
    <property type="entry name" value="alpha/beta-Hydrolases"/>
    <property type="match status" value="1"/>
</dbReference>
<sequence length="271" mass="29008">MARSAGVRDLVVTEGTLEHGMPYYAFGEGRPLVFLRWFTPDHANPKGWMRNSEVKALAGLARVFRIYAVTRAPGMPEGTTMADIATQHAEALHAEFGEPVDVLGISSGGSVALQLAADHPEVVRKLVVAASAYRLEEPAKSSQMKYATAAAEGKRALHHMASAGFKSPVVAKLAAAGFWLVDPFVRPANPADTLAFVRAEDGFDLSGRLGDITVPTLIVGGENDGFYTTEIFRRTADGIPDSRLVIYPGASHTGAVNHPYFTPDVTAFLLS</sequence>
<proteinExistence type="predicted"/>
<evidence type="ECO:0000259" key="1">
    <source>
        <dbReference type="Pfam" id="PF12697"/>
    </source>
</evidence>